<dbReference type="InterPro" id="IPR058240">
    <property type="entry name" value="rSAM_sf"/>
</dbReference>
<comment type="caution">
    <text evidence="8">Lacks conserved residue(s) required for the propagation of feature annotation.</text>
</comment>
<feature type="binding site" evidence="8">
    <location>
        <position position="36"/>
    </location>
    <ligand>
        <name>[4Fe-4S] cluster</name>
        <dbReference type="ChEBI" id="CHEBI:49883"/>
        <note>4Fe-4S-S-AdoMet</note>
    </ligand>
</feature>
<keyword evidence="3 8" id="KW-0479">Metal-binding</keyword>
<dbReference type="NCBIfam" id="TIGR04349">
    <property type="entry name" value="rSAM_QueE_gams"/>
    <property type="match status" value="1"/>
</dbReference>
<feature type="domain" description="Radical SAM core" evidence="9">
    <location>
        <begin position="23"/>
        <end position="213"/>
    </location>
</feature>
<evidence type="ECO:0000259" key="9">
    <source>
        <dbReference type="PROSITE" id="PS51918"/>
    </source>
</evidence>
<feature type="binding site" evidence="8">
    <location>
        <position position="45"/>
    </location>
    <ligand>
        <name>Mg(2+)</name>
        <dbReference type="ChEBI" id="CHEBI:18420"/>
    </ligand>
</feature>
<evidence type="ECO:0000313" key="11">
    <source>
        <dbReference type="Proteomes" id="UP000630149"/>
    </source>
</evidence>
<dbReference type="CDD" id="cd01335">
    <property type="entry name" value="Radical_SAM"/>
    <property type="match status" value="1"/>
</dbReference>
<name>A0A917JT84_9GAMM</name>
<dbReference type="RefSeq" id="WP_131776142.1">
    <property type="nucleotide sequence ID" value="NZ_BMOB01000003.1"/>
</dbReference>
<sequence length="217" mass="24572">MARSNNQIRITEIFYSLQGESTTSGLPTVFVRLTGCPLRCQYCDTAYAFSGGNIVSYDDILSRIAEYNCLNICITGGEPLAQPGCFDLMTLLCDKGYFVSLETSGARDISLVDKRVMVVMDLKTPDSHECDKNLYTNLAHLKNTDQIKFVLCSREDYLWALTIIETHQLQNKAHILFSPSWGQLEPSTLANWIVKDQINVRFQLQLHKILWNDTPGH</sequence>
<keyword evidence="5 8" id="KW-0408">Iron</keyword>
<dbReference type="SUPFAM" id="SSF102114">
    <property type="entry name" value="Radical SAM enzymes"/>
    <property type="match status" value="1"/>
</dbReference>
<keyword evidence="6 8" id="KW-0411">Iron-sulfur</keyword>
<comment type="cofactor">
    <cofactor evidence="8">
        <name>[4Fe-4S] cluster</name>
        <dbReference type="ChEBI" id="CHEBI:49883"/>
    </cofactor>
    <text evidence="8">Binds 1 [4Fe-4S] cluster. The cluster is coordinated with 3 cysteines and an exchangeable S-adenosyl-L-methionine.</text>
</comment>
<dbReference type="AlphaFoldDB" id="A0A917JT84"/>
<dbReference type="Proteomes" id="UP000630149">
    <property type="component" value="Unassembled WGS sequence"/>
</dbReference>
<protein>
    <recommendedName>
        <fullName evidence="8">7-carboxy-7-deazaguanine synthase</fullName>
        <shortName evidence="8">CDG synthase</shortName>
        <ecNumber evidence="8">4.3.99.3</ecNumber>
    </recommendedName>
    <alternativeName>
        <fullName evidence="8">Queuosine biosynthesis protein QueE</fullName>
    </alternativeName>
</protein>
<feature type="binding site" evidence="8">
    <location>
        <position position="75"/>
    </location>
    <ligand>
        <name>substrate</name>
    </ligand>
</feature>
<proteinExistence type="inferred from homology"/>
<dbReference type="InterPro" id="IPR024924">
    <property type="entry name" value="7-CO-7-deazaguanine_synth-like"/>
</dbReference>
<feature type="binding site" evidence="8">
    <location>
        <begin position="17"/>
        <end position="19"/>
    </location>
    <ligand>
        <name>substrate</name>
    </ligand>
</feature>
<dbReference type="PANTHER" id="PTHR42836">
    <property type="entry name" value="7-CARBOXY-7-DEAZAGUANINE SYNTHASE"/>
    <property type="match status" value="1"/>
</dbReference>
<feature type="binding site" evidence="8">
    <location>
        <position position="32"/>
    </location>
    <ligand>
        <name>substrate</name>
    </ligand>
</feature>
<comment type="similarity">
    <text evidence="8">Belongs to the radical SAM superfamily. 7-carboxy-7-deazaguanine synthase family.</text>
</comment>
<keyword evidence="1 8" id="KW-0004">4Fe-4S</keyword>
<evidence type="ECO:0000256" key="5">
    <source>
        <dbReference type="ARBA" id="ARBA00023004"/>
    </source>
</evidence>
<evidence type="ECO:0000256" key="7">
    <source>
        <dbReference type="ARBA" id="ARBA00023239"/>
    </source>
</evidence>
<comment type="caution">
    <text evidence="10">The sequence shown here is derived from an EMBL/GenBank/DDBJ whole genome shotgun (WGS) entry which is preliminary data.</text>
</comment>
<dbReference type="SFLD" id="SFLDS00029">
    <property type="entry name" value="Radical_SAM"/>
    <property type="match status" value="1"/>
</dbReference>
<comment type="function">
    <text evidence="8">Catalyzes the complex heterocyclic radical-mediated conversion of 6-carboxy-5,6,7,8-tetrahydropterin (CPH4) to 7-carboxy-7-deazaguanine (CDG), a step common to the biosynthetic pathways of all 7-deazapurine-containing compounds.</text>
</comment>
<dbReference type="HAMAP" id="MF_00917">
    <property type="entry name" value="QueE"/>
    <property type="match status" value="1"/>
</dbReference>
<dbReference type="GO" id="GO:1904047">
    <property type="term" value="F:S-adenosyl-L-methionine binding"/>
    <property type="evidence" value="ECO:0007669"/>
    <property type="project" value="UniProtKB-UniRule"/>
</dbReference>
<dbReference type="InterPro" id="IPR027621">
    <property type="entry name" value="rSAM_QueE_gams"/>
</dbReference>
<keyword evidence="7 8" id="KW-0456">Lyase</keyword>
<dbReference type="EMBL" id="BMOB01000003">
    <property type="protein sequence ID" value="GGI82879.1"/>
    <property type="molecule type" value="Genomic_DNA"/>
</dbReference>
<dbReference type="GO" id="GO:0016840">
    <property type="term" value="F:carbon-nitrogen lyase activity"/>
    <property type="evidence" value="ECO:0007669"/>
    <property type="project" value="UniProtKB-UniRule"/>
</dbReference>
<accession>A0A917JT84</accession>
<dbReference type="PROSITE" id="PS51918">
    <property type="entry name" value="RADICAL_SAM"/>
    <property type="match status" value="1"/>
</dbReference>
<dbReference type="PIRSF" id="PIRSF000370">
    <property type="entry name" value="QueE"/>
    <property type="match status" value="1"/>
</dbReference>
<reference evidence="10" key="1">
    <citation type="journal article" date="2014" name="Int. J. Syst. Evol. Microbiol.">
        <title>Complete genome sequence of Corynebacterium casei LMG S-19264T (=DSM 44701T), isolated from a smear-ripened cheese.</title>
        <authorList>
            <consortium name="US DOE Joint Genome Institute (JGI-PGF)"/>
            <person name="Walter F."/>
            <person name="Albersmeier A."/>
            <person name="Kalinowski J."/>
            <person name="Ruckert C."/>
        </authorList>
    </citation>
    <scope>NUCLEOTIDE SEQUENCE</scope>
    <source>
        <strain evidence="10">JCM 13919</strain>
    </source>
</reference>
<keyword evidence="4 8" id="KW-0460">Magnesium</keyword>
<feature type="binding site" evidence="8">
    <location>
        <position position="40"/>
    </location>
    <ligand>
        <name>[4Fe-4S] cluster</name>
        <dbReference type="ChEBI" id="CHEBI:49883"/>
        <note>4Fe-4S-S-AdoMet</note>
    </ligand>
</feature>
<feature type="binding site" evidence="8">
    <location>
        <position position="43"/>
    </location>
    <ligand>
        <name>[4Fe-4S] cluster</name>
        <dbReference type="ChEBI" id="CHEBI:49883"/>
        <note>4Fe-4S-S-AdoMet</note>
    </ligand>
</feature>
<keyword evidence="8" id="KW-0671">Queuosine biosynthesis</keyword>
<dbReference type="GO" id="GO:0008616">
    <property type="term" value="P:tRNA queuosine(34) biosynthetic process"/>
    <property type="evidence" value="ECO:0007669"/>
    <property type="project" value="UniProtKB-UniRule"/>
</dbReference>
<comment type="catalytic activity">
    <reaction evidence="8">
        <text>6-carboxy-5,6,7,8-tetrahydropterin + H(+) = 7-carboxy-7-carbaguanine + NH4(+)</text>
        <dbReference type="Rhea" id="RHEA:27974"/>
        <dbReference type="ChEBI" id="CHEBI:15378"/>
        <dbReference type="ChEBI" id="CHEBI:28938"/>
        <dbReference type="ChEBI" id="CHEBI:61032"/>
        <dbReference type="ChEBI" id="CHEBI:61036"/>
        <dbReference type="EC" id="4.3.99.3"/>
    </reaction>
</comment>
<dbReference type="PANTHER" id="PTHR42836:SF1">
    <property type="entry name" value="7-CARBOXY-7-DEAZAGUANINE SYNTHASE"/>
    <property type="match status" value="1"/>
</dbReference>
<evidence type="ECO:0000256" key="4">
    <source>
        <dbReference type="ARBA" id="ARBA00022842"/>
    </source>
</evidence>
<evidence type="ECO:0000313" key="10">
    <source>
        <dbReference type="EMBL" id="GGI82879.1"/>
    </source>
</evidence>
<comment type="pathway">
    <text evidence="8">Purine metabolism; 7-cyano-7-deazaguanine biosynthesis.</text>
</comment>
<comment type="subunit">
    <text evidence="8">Homodimer.</text>
</comment>
<dbReference type="EC" id="4.3.99.3" evidence="8"/>
<evidence type="ECO:0000256" key="3">
    <source>
        <dbReference type="ARBA" id="ARBA00022723"/>
    </source>
</evidence>
<dbReference type="GO" id="GO:0000287">
    <property type="term" value="F:magnesium ion binding"/>
    <property type="evidence" value="ECO:0007669"/>
    <property type="project" value="UniProtKB-UniRule"/>
</dbReference>
<organism evidence="10 11">
    <name type="scientific">Legionella impletisoli</name>
    <dbReference type="NCBI Taxonomy" id="343510"/>
    <lineage>
        <taxon>Bacteria</taxon>
        <taxon>Pseudomonadati</taxon>
        <taxon>Pseudomonadota</taxon>
        <taxon>Gammaproteobacteria</taxon>
        <taxon>Legionellales</taxon>
        <taxon>Legionellaceae</taxon>
        <taxon>Legionella</taxon>
    </lineage>
</organism>
<reference evidence="10" key="2">
    <citation type="submission" date="2020-09" db="EMBL/GenBank/DDBJ databases">
        <authorList>
            <person name="Sun Q."/>
            <person name="Ohkuma M."/>
        </authorList>
    </citation>
    <scope>NUCLEOTIDE SEQUENCE</scope>
    <source>
        <strain evidence="10">JCM 13919</strain>
    </source>
</reference>
<keyword evidence="11" id="KW-1185">Reference proteome</keyword>
<feature type="binding site" evidence="8">
    <location>
        <position position="77"/>
    </location>
    <ligand>
        <name>S-adenosyl-L-methionine</name>
        <dbReference type="ChEBI" id="CHEBI:59789"/>
    </ligand>
</feature>
<keyword evidence="2 8" id="KW-0949">S-adenosyl-L-methionine</keyword>
<dbReference type="GO" id="GO:0051539">
    <property type="term" value="F:4 iron, 4 sulfur cluster binding"/>
    <property type="evidence" value="ECO:0007669"/>
    <property type="project" value="UniProtKB-UniRule"/>
</dbReference>
<evidence type="ECO:0000256" key="8">
    <source>
        <dbReference type="HAMAP-Rule" id="MF_00917"/>
    </source>
</evidence>
<comment type="cofactor">
    <cofactor evidence="8">
        <name>Mg(2+)</name>
        <dbReference type="ChEBI" id="CHEBI:18420"/>
    </cofactor>
</comment>
<feature type="binding site" evidence="8">
    <location>
        <begin position="42"/>
        <end position="44"/>
    </location>
    <ligand>
        <name>S-adenosyl-L-methionine</name>
        <dbReference type="ChEBI" id="CHEBI:59789"/>
    </ligand>
</feature>
<comment type="cofactor">
    <cofactor evidence="8">
        <name>S-adenosyl-L-methionine</name>
        <dbReference type="ChEBI" id="CHEBI:59789"/>
    </cofactor>
    <text evidence="8">Binds 1 S-adenosyl-L-methionine per subunit.</text>
</comment>
<evidence type="ECO:0000256" key="6">
    <source>
        <dbReference type="ARBA" id="ARBA00023014"/>
    </source>
</evidence>
<dbReference type="InterPro" id="IPR013785">
    <property type="entry name" value="Aldolase_TIM"/>
</dbReference>
<dbReference type="Gene3D" id="3.20.20.70">
    <property type="entry name" value="Aldolase class I"/>
    <property type="match status" value="1"/>
</dbReference>
<dbReference type="InterPro" id="IPR007197">
    <property type="entry name" value="rSAM"/>
</dbReference>
<gene>
    <name evidence="8 10" type="primary">queE</name>
    <name evidence="10" type="ORF">GCM10007966_09320</name>
</gene>
<dbReference type="Pfam" id="PF04055">
    <property type="entry name" value="Radical_SAM"/>
    <property type="match status" value="1"/>
</dbReference>
<evidence type="ECO:0000256" key="2">
    <source>
        <dbReference type="ARBA" id="ARBA00022691"/>
    </source>
</evidence>
<evidence type="ECO:0000256" key="1">
    <source>
        <dbReference type="ARBA" id="ARBA00022485"/>
    </source>
</evidence>
<dbReference type="OrthoDB" id="9792276at2"/>